<dbReference type="RefSeq" id="WP_100342360.1">
    <property type="nucleotide sequence ID" value="NZ_PGFJ01000002.1"/>
</dbReference>
<gene>
    <name evidence="1" type="ORF">CLV57_3206</name>
</gene>
<reference evidence="1 2" key="1">
    <citation type="submission" date="2017-11" db="EMBL/GenBank/DDBJ databases">
        <title>Genomic Encyclopedia of Archaeal and Bacterial Type Strains, Phase II (KMG-II): From Individual Species to Whole Genera.</title>
        <authorList>
            <person name="Goeker M."/>
        </authorList>
    </citation>
    <scope>NUCLEOTIDE SEQUENCE [LARGE SCALE GENOMIC DNA]</scope>
    <source>
        <strain evidence="1 2">DSM 28175</strain>
    </source>
</reference>
<keyword evidence="2" id="KW-1185">Reference proteome</keyword>
<dbReference type="AlphaFoldDB" id="A0A2H9VP24"/>
<dbReference type="EMBL" id="PGFJ01000002">
    <property type="protein sequence ID" value="PJJ80062.1"/>
    <property type="molecule type" value="Genomic_DNA"/>
</dbReference>
<organism evidence="1 2">
    <name type="scientific">Mucilaginibacter auburnensis</name>
    <dbReference type="NCBI Taxonomy" id="1457233"/>
    <lineage>
        <taxon>Bacteria</taxon>
        <taxon>Pseudomonadati</taxon>
        <taxon>Bacteroidota</taxon>
        <taxon>Sphingobacteriia</taxon>
        <taxon>Sphingobacteriales</taxon>
        <taxon>Sphingobacteriaceae</taxon>
        <taxon>Mucilaginibacter</taxon>
    </lineage>
</organism>
<name>A0A2H9VP24_9SPHI</name>
<evidence type="ECO:0000313" key="1">
    <source>
        <dbReference type="EMBL" id="PJJ80062.1"/>
    </source>
</evidence>
<proteinExistence type="predicted"/>
<accession>A0A2H9VP24</accession>
<sequence>MTTLTLNVPERLENEHEETVRFLAAKLYEGRKVTLGQAADMVGMDKWDFAELLSKYGVNFFDDSANLAINDAQKF</sequence>
<dbReference type="OrthoDB" id="5771572at2"/>
<dbReference type="InterPro" id="IPR005368">
    <property type="entry name" value="UPF0175"/>
</dbReference>
<evidence type="ECO:0000313" key="2">
    <source>
        <dbReference type="Proteomes" id="UP000242687"/>
    </source>
</evidence>
<dbReference type="Proteomes" id="UP000242687">
    <property type="component" value="Unassembled WGS sequence"/>
</dbReference>
<dbReference type="Pfam" id="PF03683">
    <property type="entry name" value="UPF0175"/>
    <property type="match status" value="1"/>
</dbReference>
<comment type="caution">
    <text evidence="1">The sequence shown here is derived from an EMBL/GenBank/DDBJ whole genome shotgun (WGS) entry which is preliminary data.</text>
</comment>
<protein>
    <submittedName>
        <fullName evidence="1">Uncharacterized protein UPF0175</fullName>
    </submittedName>
</protein>